<evidence type="ECO:0000256" key="1">
    <source>
        <dbReference type="SAM" id="SignalP"/>
    </source>
</evidence>
<gene>
    <name evidence="2" type="ORF">ACFL27_24780</name>
</gene>
<dbReference type="PROSITE" id="PS51257">
    <property type="entry name" value="PROKAR_LIPOPROTEIN"/>
    <property type="match status" value="1"/>
</dbReference>
<evidence type="ECO:0000313" key="2">
    <source>
        <dbReference type="EMBL" id="MFC1853425.1"/>
    </source>
</evidence>
<keyword evidence="3" id="KW-1185">Reference proteome</keyword>
<organism evidence="2 3">
    <name type="scientific">candidate division CSSED10-310 bacterium</name>
    <dbReference type="NCBI Taxonomy" id="2855610"/>
    <lineage>
        <taxon>Bacteria</taxon>
        <taxon>Bacteria division CSSED10-310</taxon>
    </lineage>
</organism>
<feature type="chain" id="PRO_5045219190" evidence="1">
    <location>
        <begin position="21"/>
        <end position="154"/>
    </location>
</feature>
<proteinExistence type="predicted"/>
<protein>
    <submittedName>
        <fullName evidence="2">Uncharacterized protein</fullName>
    </submittedName>
</protein>
<feature type="signal peptide" evidence="1">
    <location>
        <begin position="1"/>
        <end position="20"/>
    </location>
</feature>
<comment type="caution">
    <text evidence="2">The sequence shown here is derived from an EMBL/GenBank/DDBJ whole genome shotgun (WGS) entry which is preliminary data.</text>
</comment>
<dbReference type="Proteomes" id="UP001594351">
    <property type="component" value="Unassembled WGS sequence"/>
</dbReference>
<reference evidence="2 3" key="1">
    <citation type="submission" date="2024-09" db="EMBL/GenBank/DDBJ databases">
        <title>Laminarin stimulates single cell rates of sulfate reduction while oxygen inhibits transcriptomic activity in coastal marine sediment.</title>
        <authorList>
            <person name="Lindsay M."/>
            <person name="Orcutt B."/>
            <person name="Emerson D."/>
            <person name="Stepanauskas R."/>
            <person name="D'Angelo T."/>
        </authorList>
    </citation>
    <scope>NUCLEOTIDE SEQUENCE [LARGE SCALE GENOMIC DNA]</scope>
    <source>
        <strain evidence="2">SAG AM-311-K15</strain>
    </source>
</reference>
<name>A0ABV6Z4R8_UNCC1</name>
<dbReference type="EMBL" id="JBHPBY010000498">
    <property type="protein sequence ID" value="MFC1853425.1"/>
    <property type="molecule type" value="Genomic_DNA"/>
</dbReference>
<accession>A0ABV6Z4R8</accession>
<evidence type="ECO:0000313" key="3">
    <source>
        <dbReference type="Proteomes" id="UP001594351"/>
    </source>
</evidence>
<sequence>MRQLYTVLSAILLFNCFVLACNNDNNGSDEKADITINFNPNPVTYDYFDEDLQNYYWKPYTLYVDEKAGVGATLFEWKTEEYTANGTLLAVWDGPQIFFLDPYGEFKMTFVVSWDYAQTNILDGWYKIEKMKFKDDNRNIIEVSGQVNFLAVQD</sequence>
<keyword evidence="1" id="KW-0732">Signal</keyword>